<sequence length="69" mass="8104">MFISDFLDICDPVLTFDKFMEGIDLTKYLDKLPARETGRVRYNPVNMLKTVLFGFMTQGYMSLRELEDN</sequence>
<name>A0A1M5CTC6_9CLOT</name>
<evidence type="ECO:0000313" key="1">
    <source>
        <dbReference type="EMBL" id="SHF58008.1"/>
    </source>
</evidence>
<dbReference type="EMBL" id="FQVI01000046">
    <property type="protein sequence ID" value="SHF58008.1"/>
    <property type="molecule type" value="Genomic_DNA"/>
</dbReference>
<feature type="non-terminal residue" evidence="1">
    <location>
        <position position="69"/>
    </location>
</feature>
<reference evidence="1 2" key="1">
    <citation type="submission" date="2016-11" db="EMBL/GenBank/DDBJ databases">
        <authorList>
            <person name="Jaros S."/>
            <person name="Januszkiewicz K."/>
            <person name="Wedrychowicz H."/>
        </authorList>
    </citation>
    <scope>NUCLEOTIDE SEQUENCE [LARGE SCALE GENOMIC DNA]</scope>
    <source>
        <strain evidence="1 2">DSM 17459</strain>
    </source>
</reference>
<evidence type="ECO:0008006" key="3">
    <source>
        <dbReference type="Google" id="ProtNLM"/>
    </source>
</evidence>
<gene>
    <name evidence="1" type="ORF">SAMN02745158_04281</name>
</gene>
<accession>A0A1M5CTC6</accession>
<keyword evidence="2" id="KW-1185">Reference proteome</keyword>
<dbReference type="AlphaFoldDB" id="A0A1M5CTC6"/>
<proteinExistence type="predicted"/>
<organism evidence="1 2">
    <name type="scientific">Lactonifactor longoviformis DSM 17459</name>
    <dbReference type="NCBI Taxonomy" id="1122155"/>
    <lineage>
        <taxon>Bacteria</taxon>
        <taxon>Bacillati</taxon>
        <taxon>Bacillota</taxon>
        <taxon>Clostridia</taxon>
        <taxon>Eubacteriales</taxon>
        <taxon>Clostridiaceae</taxon>
        <taxon>Lactonifactor</taxon>
    </lineage>
</organism>
<protein>
    <recommendedName>
        <fullName evidence="3">Transposase domain</fullName>
    </recommendedName>
</protein>
<evidence type="ECO:0000313" key="2">
    <source>
        <dbReference type="Proteomes" id="UP000184245"/>
    </source>
</evidence>
<dbReference type="STRING" id="1122155.SAMN02745158_04281"/>
<dbReference type="Proteomes" id="UP000184245">
    <property type="component" value="Unassembled WGS sequence"/>
</dbReference>